<proteinExistence type="predicted"/>
<gene>
    <name evidence="1" type="ORF">SCALOS_LOCUS7586</name>
</gene>
<accession>A0ACA9N1Y8</accession>
<protein>
    <submittedName>
        <fullName evidence="1">7394_t:CDS:1</fullName>
    </submittedName>
</protein>
<organism evidence="1 2">
    <name type="scientific">Scutellospora calospora</name>
    <dbReference type="NCBI Taxonomy" id="85575"/>
    <lineage>
        <taxon>Eukaryota</taxon>
        <taxon>Fungi</taxon>
        <taxon>Fungi incertae sedis</taxon>
        <taxon>Mucoromycota</taxon>
        <taxon>Glomeromycotina</taxon>
        <taxon>Glomeromycetes</taxon>
        <taxon>Diversisporales</taxon>
        <taxon>Gigasporaceae</taxon>
        <taxon>Scutellospora</taxon>
    </lineage>
</organism>
<reference evidence="1" key="1">
    <citation type="submission" date="2021-06" db="EMBL/GenBank/DDBJ databases">
        <authorList>
            <person name="Kallberg Y."/>
            <person name="Tangrot J."/>
            <person name="Rosling A."/>
        </authorList>
    </citation>
    <scope>NUCLEOTIDE SEQUENCE</scope>
    <source>
        <strain evidence="1">AU212A</strain>
    </source>
</reference>
<comment type="caution">
    <text evidence="1">The sequence shown here is derived from an EMBL/GenBank/DDBJ whole genome shotgun (WGS) entry which is preliminary data.</text>
</comment>
<dbReference type="EMBL" id="CAJVPM010017277">
    <property type="protein sequence ID" value="CAG8619056.1"/>
    <property type="molecule type" value="Genomic_DNA"/>
</dbReference>
<evidence type="ECO:0000313" key="2">
    <source>
        <dbReference type="Proteomes" id="UP000789860"/>
    </source>
</evidence>
<evidence type="ECO:0000313" key="1">
    <source>
        <dbReference type="EMBL" id="CAG8619056.1"/>
    </source>
</evidence>
<name>A0ACA9N1Y8_9GLOM</name>
<sequence>MAKLYAYYITNTWHELNYVGQDLSKSDFLNMMHNYTNSHTSNVAIFEEDIQLYNSEDDFDIEDNLEDNLKDNSIMNDLSEVDSSMLEIENSINLNFALNNTNQPLILDEVIDHGEKDFDIDSLVNQGIQMRNASNR</sequence>
<keyword evidence="2" id="KW-1185">Reference proteome</keyword>
<dbReference type="Proteomes" id="UP000789860">
    <property type="component" value="Unassembled WGS sequence"/>
</dbReference>